<evidence type="ECO:0000256" key="1">
    <source>
        <dbReference type="SAM" id="MobiDB-lite"/>
    </source>
</evidence>
<dbReference type="KEGG" id="pcoo:112852404"/>
<feature type="region of interest" description="Disordered" evidence="1">
    <location>
        <begin position="470"/>
        <end position="502"/>
    </location>
</feature>
<dbReference type="Pfam" id="PF12885">
    <property type="entry name" value="TORC_M"/>
    <property type="match status" value="1"/>
</dbReference>
<feature type="region of interest" description="Disordered" evidence="1">
    <location>
        <begin position="1"/>
        <end position="29"/>
    </location>
</feature>
<evidence type="ECO:0000313" key="4">
    <source>
        <dbReference type="Proteomes" id="UP000515131"/>
    </source>
</evidence>
<gene>
    <name evidence="5" type="primary">CRTC1</name>
</gene>
<sequence>MLLNTLQCPDSSTPPVVPPNPDSPFPEDNLAPGVCGAKAEQPCYCSPRYAGVVQAQKGWVEPRFHEIRVSSLATGNNTPGQRWAGQALGGRESFQKSQVKPAAVGPLDGALMCARVGRLSPEMLANKEHAPLCFGLLSRGHHDVEPGGTDNLKCKKPLQQSRVIHGLHQMTAAGSLHVQLALLAALGFAFGPCVDPAEYHPVSHLGPSRLPWACLASYKAEPPKMLSSTVVHLPARNPVSQAPQEAGAGVGERGGAGSQLTERCQELFVKERKWNRLFKGDEARSQPHSEAATAGQGAGLLVLRCGPLQLQKSQYLQLGPSRGQYYGGSLPNVNQIGSGTVDLPFQPSGYLGEALAAAPVSLTPFQSSGLDTSRTTRHHGLVDRVYRERGRLGSPHRRPLSVDKHGRQADSCPYGTVYLSPPADTSWRRTNSDSALHQSTMTPTQPEPFTGGSQDAHQKRVLLLTVPGMEETTSETDKNLPKQAWDTKKTGSRPKSCEVPGINIFPSADQENTTALIPATHNTGGSLPDLTNIHFPSPLPTPLDPEEPTFPALSSSSSTGNLAANLTHLGIGGANQGMSTPGSSPQHRPAGVSPLSLNTEARRQQAQQVSPTLSQLSPITQAVAMDALSLEQQLPYAFFTQAGSQQPPPPQPQPPPPPPPASQQQPPPPPPQVPVGLPPGGPLMPSASLTRGPQLPPLAVTVPSSLPQSPPENPGQPPMGIDITSAPALQQYRTSAGSPANQSPTSPVSNQGFSPGSSPQHSSTLGSVFGDSYYEQQMAARQANALSHQLEQFNMMENAISSSSLYSPGSTLNYSQAAMMGLTGSHGSLPDTQQLGYPSHSSIPNIILTVTGESPPSLSKELTSTLAGVGDVSFDSDNQFPLDELKIDPLTLDGLHMLNDPDMVLADPATEDTFRMDRL</sequence>
<feature type="region of interest" description="Disordered" evidence="1">
    <location>
        <begin position="422"/>
        <end position="453"/>
    </location>
</feature>
<dbReference type="CTD" id="23373"/>
<feature type="compositionally biased region" description="Polar residues" evidence="1">
    <location>
        <begin position="727"/>
        <end position="766"/>
    </location>
</feature>
<evidence type="ECO:0000313" key="5">
    <source>
        <dbReference type="RefSeq" id="XP_025771675.1"/>
    </source>
</evidence>
<evidence type="ECO:0000259" key="3">
    <source>
        <dbReference type="Pfam" id="PF12886"/>
    </source>
</evidence>
<name>A0A6P6H7G9_PUMCO</name>
<feature type="domain" description="Transducer of regulated CREB activity C-terminal" evidence="3">
    <location>
        <begin position="844"/>
        <end position="919"/>
    </location>
</feature>
<organism evidence="4 5">
    <name type="scientific">Puma concolor</name>
    <name type="common">Mountain lion</name>
    <name type="synonym">Felis concolor</name>
    <dbReference type="NCBI Taxonomy" id="9696"/>
    <lineage>
        <taxon>Eukaryota</taxon>
        <taxon>Metazoa</taxon>
        <taxon>Chordata</taxon>
        <taxon>Craniata</taxon>
        <taxon>Vertebrata</taxon>
        <taxon>Euteleostomi</taxon>
        <taxon>Mammalia</taxon>
        <taxon>Eutheria</taxon>
        <taxon>Laurasiatheria</taxon>
        <taxon>Carnivora</taxon>
        <taxon>Feliformia</taxon>
        <taxon>Felidae</taxon>
        <taxon>Felinae</taxon>
        <taxon>Puma</taxon>
    </lineage>
</organism>
<keyword evidence="4" id="KW-1185">Reference proteome</keyword>
<feature type="region of interest" description="Disordered" evidence="1">
    <location>
        <begin position="641"/>
        <end position="767"/>
    </location>
</feature>
<feature type="compositionally biased region" description="Pro residues" evidence="1">
    <location>
        <begin position="15"/>
        <end position="24"/>
    </location>
</feature>
<dbReference type="Pfam" id="PF12886">
    <property type="entry name" value="TORC_C"/>
    <property type="match status" value="1"/>
</dbReference>
<accession>A0A6P6H7G9</accession>
<dbReference type="PANTHER" id="PTHR13589">
    <property type="entry name" value="CREB-REGULATED TRANSCRIPTION COACTIVATOR"/>
    <property type="match status" value="1"/>
</dbReference>
<feature type="compositionally biased region" description="Polar residues" evidence="1">
    <location>
        <begin position="432"/>
        <end position="444"/>
    </location>
</feature>
<dbReference type="InterPro" id="IPR024785">
    <property type="entry name" value="TORC_C"/>
</dbReference>
<dbReference type="InterPro" id="IPR024784">
    <property type="entry name" value="TORC_M"/>
</dbReference>
<feature type="compositionally biased region" description="Polar residues" evidence="1">
    <location>
        <begin position="576"/>
        <end position="586"/>
    </location>
</feature>
<feature type="compositionally biased region" description="Pro residues" evidence="1">
    <location>
        <begin position="708"/>
        <end position="717"/>
    </location>
</feature>
<dbReference type="GO" id="GO:0005634">
    <property type="term" value="C:nucleus"/>
    <property type="evidence" value="ECO:0007669"/>
    <property type="project" value="InterPro"/>
</dbReference>
<evidence type="ECO:0000259" key="2">
    <source>
        <dbReference type="Pfam" id="PF12885"/>
    </source>
</evidence>
<dbReference type="Proteomes" id="UP000515131">
    <property type="component" value="Unplaced"/>
</dbReference>
<dbReference type="InterPro" id="IPR024786">
    <property type="entry name" value="TORC"/>
</dbReference>
<protein>
    <submittedName>
        <fullName evidence="5">CREB-regulated transcription coactivator 1</fullName>
    </submittedName>
</protein>
<feature type="region of interest" description="Disordered" evidence="1">
    <location>
        <begin position="540"/>
        <end position="594"/>
    </location>
</feature>
<dbReference type="GeneID" id="112852404"/>
<dbReference type="RefSeq" id="XP_025771675.1">
    <property type="nucleotide sequence ID" value="XM_025915890.1"/>
</dbReference>
<dbReference type="GO" id="GO:0045944">
    <property type="term" value="P:positive regulation of transcription by RNA polymerase II"/>
    <property type="evidence" value="ECO:0007669"/>
    <property type="project" value="TreeGrafter"/>
</dbReference>
<feature type="compositionally biased region" description="Basic and acidic residues" evidence="1">
    <location>
        <begin position="475"/>
        <end position="489"/>
    </location>
</feature>
<feature type="domain" description="Transducer of regulated CREB activity middle" evidence="2">
    <location>
        <begin position="429"/>
        <end position="573"/>
    </location>
</feature>
<dbReference type="GO" id="GO:0008140">
    <property type="term" value="F:cAMP response element binding protein binding"/>
    <property type="evidence" value="ECO:0007669"/>
    <property type="project" value="TreeGrafter"/>
</dbReference>
<reference evidence="5" key="1">
    <citation type="submission" date="2025-08" db="UniProtKB">
        <authorList>
            <consortium name="RefSeq"/>
        </authorList>
    </citation>
    <scope>IDENTIFICATION</scope>
    <source>
        <tissue evidence="5">Blood</tissue>
    </source>
</reference>
<feature type="compositionally biased region" description="Polar residues" evidence="1">
    <location>
        <begin position="552"/>
        <end position="564"/>
    </location>
</feature>
<proteinExistence type="predicted"/>
<feature type="compositionally biased region" description="Pro residues" evidence="1">
    <location>
        <begin position="646"/>
        <end position="682"/>
    </location>
</feature>
<dbReference type="AlphaFoldDB" id="A0A6P6H7G9"/>
<dbReference type="PANTHER" id="PTHR13589:SF14">
    <property type="entry name" value="CREB-REGULATED TRANSCRIPTION COACTIVATOR 1"/>
    <property type="match status" value="1"/>
</dbReference>
<dbReference type="GO" id="GO:0005737">
    <property type="term" value="C:cytoplasm"/>
    <property type="evidence" value="ECO:0007669"/>
    <property type="project" value="InterPro"/>
</dbReference>